<sequence length="117" mass="12961">MERQLLTSGQEYANQWAYSPPNQIAFYVRLWFGISKNTECRWIGGKSPAARSLDGVDGVDGQNGTSIARRDITDSSLCARYMDAIVDSCNCGGINGKEGERITNDCFYVGLHPVNKY</sequence>
<name>A0A168DUN7_CORDF</name>
<dbReference type="Proteomes" id="UP000076881">
    <property type="component" value="Unassembled WGS sequence"/>
</dbReference>
<dbReference type="OrthoDB" id="5084844at2759"/>
<protein>
    <submittedName>
        <fullName evidence="1">Uncharacterized protein</fullName>
    </submittedName>
</protein>
<dbReference type="EMBL" id="AZHF01000007">
    <property type="protein sequence ID" value="OAA73025.1"/>
    <property type="molecule type" value="Genomic_DNA"/>
</dbReference>
<evidence type="ECO:0000313" key="2">
    <source>
        <dbReference type="Proteomes" id="UP000076881"/>
    </source>
</evidence>
<gene>
    <name evidence="1" type="ORF">LEL_08809</name>
</gene>
<reference evidence="1 2" key="1">
    <citation type="journal article" date="2016" name="Genome Biol. Evol.">
        <title>Divergent and convergent evolution of fungal pathogenicity.</title>
        <authorList>
            <person name="Shang Y."/>
            <person name="Xiao G."/>
            <person name="Zheng P."/>
            <person name="Cen K."/>
            <person name="Zhan S."/>
            <person name="Wang C."/>
        </authorList>
    </citation>
    <scope>NUCLEOTIDE SEQUENCE [LARGE SCALE GENOMIC DNA]</scope>
    <source>
        <strain evidence="1 2">RCEF 1005</strain>
    </source>
</reference>
<dbReference type="AlphaFoldDB" id="A0A168DUN7"/>
<proteinExistence type="predicted"/>
<organism evidence="1 2">
    <name type="scientific">Akanthomyces lecanii RCEF 1005</name>
    <dbReference type="NCBI Taxonomy" id="1081108"/>
    <lineage>
        <taxon>Eukaryota</taxon>
        <taxon>Fungi</taxon>
        <taxon>Dikarya</taxon>
        <taxon>Ascomycota</taxon>
        <taxon>Pezizomycotina</taxon>
        <taxon>Sordariomycetes</taxon>
        <taxon>Hypocreomycetidae</taxon>
        <taxon>Hypocreales</taxon>
        <taxon>Cordycipitaceae</taxon>
        <taxon>Akanthomyces</taxon>
        <taxon>Cordyceps confragosa</taxon>
    </lineage>
</organism>
<comment type="caution">
    <text evidence="1">The sequence shown here is derived from an EMBL/GenBank/DDBJ whole genome shotgun (WGS) entry which is preliminary data.</text>
</comment>
<keyword evidence="2" id="KW-1185">Reference proteome</keyword>
<evidence type="ECO:0000313" key="1">
    <source>
        <dbReference type="EMBL" id="OAA73025.1"/>
    </source>
</evidence>
<accession>A0A168DUN7</accession>